<dbReference type="GO" id="GO:0005634">
    <property type="term" value="C:nucleus"/>
    <property type="evidence" value="ECO:0007669"/>
    <property type="project" value="TreeGrafter"/>
</dbReference>
<reference evidence="2" key="2">
    <citation type="submission" date="2025-09" db="UniProtKB">
        <authorList>
            <consortium name="Ensembl"/>
        </authorList>
    </citation>
    <scope>IDENTIFICATION</scope>
</reference>
<organism evidence="2 3">
    <name type="scientific">Anas zonorhyncha</name>
    <name type="common">Eastern spot-billed duck</name>
    <dbReference type="NCBI Taxonomy" id="75864"/>
    <lineage>
        <taxon>Eukaryota</taxon>
        <taxon>Metazoa</taxon>
        <taxon>Chordata</taxon>
        <taxon>Craniata</taxon>
        <taxon>Vertebrata</taxon>
        <taxon>Euteleostomi</taxon>
        <taxon>Archelosauria</taxon>
        <taxon>Archosauria</taxon>
        <taxon>Dinosauria</taxon>
        <taxon>Saurischia</taxon>
        <taxon>Theropoda</taxon>
        <taxon>Coelurosauria</taxon>
        <taxon>Aves</taxon>
        <taxon>Neognathae</taxon>
        <taxon>Galloanserae</taxon>
        <taxon>Anseriformes</taxon>
        <taxon>Anatidae</taxon>
        <taxon>Anatinae</taxon>
        <taxon>Anas</taxon>
    </lineage>
</organism>
<feature type="compositionally biased region" description="Low complexity" evidence="1">
    <location>
        <begin position="293"/>
        <end position="302"/>
    </location>
</feature>
<dbReference type="Ensembl" id="ENSAZOT00000001372.1">
    <property type="protein sequence ID" value="ENSAZOP00000001277.1"/>
    <property type="gene ID" value="ENSAZOG00000000904.1"/>
</dbReference>
<protein>
    <submittedName>
        <fullName evidence="2">Coiled-coil domain containing 137</fullName>
    </submittedName>
</protein>
<evidence type="ECO:0000313" key="3">
    <source>
        <dbReference type="Proteomes" id="UP000694549"/>
    </source>
</evidence>
<feature type="compositionally biased region" description="Pro residues" evidence="1">
    <location>
        <begin position="221"/>
        <end position="235"/>
    </location>
</feature>
<evidence type="ECO:0000256" key="1">
    <source>
        <dbReference type="SAM" id="MobiDB-lite"/>
    </source>
</evidence>
<feature type="compositionally biased region" description="Basic residues" evidence="1">
    <location>
        <begin position="181"/>
        <end position="201"/>
    </location>
</feature>
<feature type="compositionally biased region" description="Basic and acidic residues" evidence="1">
    <location>
        <begin position="202"/>
        <end position="212"/>
    </location>
</feature>
<reference evidence="2" key="1">
    <citation type="submission" date="2025-08" db="UniProtKB">
        <authorList>
            <consortium name="Ensembl"/>
        </authorList>
    </citation>
    <scope>IDENTIFICATION</scope>
</reference>
<keyword evidence="3" id="KW-1185">Reference proteome</keyword>
<name>A0A8B9ZMI9_9AVES</name>
<dbReference type="PANTHER" id="PTHR21838:SF2">
    <property type="entry name" value="COILED-COIL DOMAIN-CONTAINING PROTEIN 137"/>
    <property type="match status" value="1"/>
</dbReference>
<dbReference type="AlphaFoldDB" id="A0A8B9ZMI9"/>
<evidence type="ECO:0000313" key="2">
    <source>
        <dbReference type="Ensembl" id="ENSAZOP00000001277.1"/>
    </source>
</evidence>
<sequence length="302" mass="33083">MSRCVPPSRCPPAPVSRCPGVPLPRCPHVPVPPGVPVPPHPGVPISRGAGAPASRCLPAPVSPCPGVSLPRCLGVTGAPVNRRAGANLKPEHPEEQEIPSRLRELMRSREAMKNPKSGRRRAQPKPPVAHGDIAVPKFKRGKGESEHSYLCRMEQEVQHILFLTKNQVQREPEKEAAAPQKSRRKKEFQKKKLDKARRRKEEKKEALLEKSLLRGGAGGPAPWPCPPVPFAPPDLPRLCPQAGRKRLLLAPGLGRGSPAAPVSLARQRIVQEERARVVQAYRDIQKRKRQQKEAQAARGVPG</sequence>
<feature type="region of interest" description="Disordered" evidence="1">
    <location>
        <begin position="283"/>
        <end position="302"/>
    </location>
</feature>
<accession>A0A8B9ZMI9</accession>
<feature type="region of interest" description="Disordered" evidence="1">
    <location>
        <begin position="111"/>
        <end position="141"/>
    </location>
</feature>
<dbReference type="PANTHER" id="PTHR21838">
    <property type="entry name" value="COILED-COIL DOMAIN-CONTAINING PROTEIN 137"/>
    <property type="match status" value="1"/>
</dbReference>
<dbReference type="InterPro" id="IPR026680">
    <property type="entry name" value="CCDC137"/>
</dbReference>
<proteinExistence type="predicted"/>
<feature type="region of interest" description="Disordered" evidence="1">
    <location>
        <begin position="164"/>
        <end position="239"/>
    </location>
</feature>
<dbReference type="Proteomes" id="UP000694549">
    <property type="component" value="Unplaced"/>
</dbReference>